<gene>
    <name evidence="1" type="ORF">TSPGSL018_12085</name>
</gene>
<accession>A0A061S3G6</accession>
<name>A0A061S3G6_9CHLO</name>
<proteinExistence type="predicted"/>
<dbReference type="EMBL" id="GBEZ01005648">
    <property type="protein sequence ID" value="JAC79682.1"/>
    <property type="molecule type" value="Transcribed_RNA"/>
</dbReference>
<reference evidence="1" key="1">
    <citation type="submission" date="2014-05" db="EMBL/GenBank/DDBJ databases">
        <title>The transcriptome of the halophilic microalga Tetraselmis sp. GSL018 isolated from the Great Salt Lake, Utah.</title>
        <authorList>
            <person name="Jinkerson R.E."/>
            <person name="D'Adamo S."/>
            <person name="Posewitz M.C."/>
        </authorList>
    </citation>
    <scope>NUCLEOTIDE SEQUENCE</scope>
    <source>
        <strain evidence="1">GSL018</strain>
    </source>
</reference>
<dbReference type="AlphaFoldDB" id="A0A061S3G6"/>
<sequence length="65" mass="7747">MVCKFEKSTNDINLNDIDMSECHVTVTLFQFRFWSLVGYKIFSFSYKIFLLSELQRLHLAKLLHS</sequence>
<evidence type="ECO:0000313" key="1">
    <source>
        <dbReference type="EMBL" id="JAC79682.1"/>
    </source>
</evidence>
<organism evidence="1">
    <name type="scientific">Tetraselmis sp. GSL018</name>
    <dbReference type="NCBI Taxonomy" id="582737"/>
    <lineage>
        <taxon>Eukaryota</taxon>
        <taxon>Viridiplantae</taxon>
        <taxon>Chlorophyta</taxon>
        <taxon>core chlorophytes</taxon>
        <taxon>Chlorodendrophyceae</taxon>
        <taxon>Chlorodendrales</taxon>
        <taxon>Chlorodendraceae</taxon>
        <taxon>Tetraselmis</taxon>
    </lineage>
</organism>
<protein>
    <submittedName>
        <fullName evidence="1">Uncharacterized protein</fullName>
    </submittedName>
</protein>